<name>A0ABQ0KP15_MYCNV</name>
<sequence>MPWGPLERHLAGLRERGLDPEEIVAASKGVRLSKIEDFDGNEIGIIGGFRVEY</sequence>
<gene>
    <name evidence="1" type="ORF">RMCN_3836</name>
</gene>
<dbReference type="GO" id="GO:0016829">
    <property type="term" value="F:lyase activity"/>
    <property type="evidence" value="ECO:0007669"/>
    <property type="project" value="UniProtKB-KW"/>
</dbReference>
<comment type="caution">
    <text evidence="1">The sequence shown here is derived from an EMBL/GenBank/DDBJ whole genome shotgun (WGS) entry which is preliminary data.</text>
</comment>
<keyword evidence="2" id="KW-1185">Reference proteome</keyword>
<accession>A0ABQ0KP15</accession>
<evidence type="ECO:0000313" key="2">
    <source>
        <dbReference type="Proteomes" id="UP000069773"/>
    </source>
</evidence>
<keyword evidence="1" id="KW-0456">Lyase</keyword>
<dbReference type="EMBL" id="BCTA01000052">
    <property type="protein sequence ID" value="GAT10703.1"/>
    <property type="molecule type" value="Genomic_DNA"/>
</dbReference>
<evidence type="ECO:0000313" key="1">
    <source>
        <dbReference type="EMBL" id="GAT10703.1"/>
    </source>
</evidence>
<organism evidence="1 2">
    <name type="scientific">Mycolicibacterium novocastrense</name>
    <name type="common">Mycobacterium novocastrense</name>
    <dbReference type="NCBI Taxonomy" id="59813"/>
    <lineage>
        <taxon>Bacteria</taxon>
        <taxon>Bacillati</taxon>
        <taxon>Actinomycetota</taxon>
        <taxon>Actinomycetes</taxon>
        <taxon>Mycobacteriales</taxon>
        <taxon>Mycobacteriaceae</taxon>
        <taxon>Mycolicibacterium</taxon>
    </lineage>
</organism>
<reference evidence="1 2" key="1">
    <citation type="journal article" date="2016" name="Genome Announc.">
        <title>Draft Genome Sequences of Five Rapidly Growing Mycobacterium Species, M. thermoresistibile, M. fortuitum subsp. acetamidolyticum, M. canariasense, M. brisbanense, and M. novocastrense.</title>
        <authorList>
            <person name="Katahira K."/>
            <person name="Ogura Y."/>
            <person name="Gotoh Y."/>
            <person name="Hayashi T."/>
        </authorList>
    </citation>
    <scope>NUCLEOTIDE SEQUENCE [LARGE SCALE GENOMIC DNA]</scope>
    <source>
        <strain evidence="1 2">JCM18114</strain>
    </source>
</reference>
<dbReference type="Proteomes" id="UP000069773">
    <property type="component" value="Unassembled WGS sequence"/>
</dbReference>
<protein>
    <submittedName>
        <fullName evidence="1">Lactoylglutathione lyase family protein</fullName>
    </submittedName>
</protein>
<proteinExistence type="predicted"/>